<protein>
    <submittedName>
        <fullName evidence="2">DUF1275 domain-containing protein</fullName>
    </submittedName>
</protein>
<gene>
    <name evidence="2" type="ORF">L0U88_19650</name>
</gene>
<evidence type="ECO:0000313" key="3">
    <source>
        <dbReference type="Proteomes" id="UP001200145"/>
    </source>
</evidence>
<feature type="transmembrane region" description="Helical" evidence="1">
    <location>
        <begin position="59"/>
        <end position="83"/>
    </location>
</feature>
<name>A0ABS9BME9_9BACT</name>
<dbReference type="Pfam" id="PF06912">
    <property type="entry name" value="DUF1275"/>
    <property type="match status" value="1"/>
</dbReference>
<keyword evidence="1" id="KW-1133">Transmembrane helix</keyword>
<keyword evidence="1" id="KW-0472">Membrane</keyword>
<dbReference type="PANTHER" id="PTHR37314">
    <property type="entry name" value="SLR0142 PROTEIN"/>
    <property type="match status" value="1"/>
</dbReference>
<keyword evidence="1" id="KW-0812">Transmembrane</keyword>
<dbReference type="EMBL" id="JAKEVY010000007">
    <property type="protein sequence ID" value="MCF1716866.1"/>
    <property type="molecule type" value="Genomic_DNA"/>
</dbReference>
<reference evidence="2 3" key="1">
    <citation type="submission" date="2022-01" db="EMBL/GenBank/DDBJ databases">
        <title>Flavihumibacter sp. nov., isolated from sediment of a river.</title>
        <authorList>
            <person name="Liu H."/>
        </authorList>
    </citation>
    <scope>NUCLEOTIDE SEQUENCE [LARGE SCALE GENOMIC DNA]</scope>
    <source>
        <strain evidence="2 3">RY-1</strain>
    </source>
</reference>
<feature type="transmembrane region" description="Helical" evidence="1">
    <location>
        <begin position="184"/>
        <end position="203"/>
    </location>
</feature>
<organism evidence="2 3">
    <name type="scientific">Flavihumibacter fluminis</name>
    <dbReference type="NCBI Taxonomy" id="2909236"/>
    <lineage>
        <taxon>Bacteria</taxon>
        <taxon>Pseudomonadati</taxon>
        <taxon>Bacteroidota</taxon>
        <taxon>Chitinophagia</taxon>
        <taxon>Chitinophagales</taxon>
        <taxon>Chitinophagaceae</taxon>
        <taxon>Flavihumibacter</taxon>
    </lineage>
</organism>
<dbReference type="PANTHER" id="PTHR37314:SF4">
    <property type="entry name" value="UPF0700 TRANSMEMBRANE PROTEIN YOAK"/>
    <property type="match status" value="1"/>
</dbReference>
<keyword evidence="3" id="KW-1185">Reference proteome</keyword>
<dbReference type="InterPro" id="IPR010699">
    <property type="entry name" value="DUF1275"/>
</dbReference>
<accession>A0ABS9BME9</accession>
<dbReference type="RefSeq" id="WP_234868409.1">
    <property type="nucleotide sequence ID" value="NZ_JAKEVY010000007.1"/>
</dbReference>
<proteinExistence type="predicted"/>
<sequence>MFKHRGKTRTFQHNLAIASLLSFVAGMVNVVGFLSIQQLTTNVTGHFAFFMEEVMKWKLWAGFAYFLYILFFLAGSFFSNLLVEAGLRHSEKKAFLRPVLIEAGLLLIAALAGPKIIQTHPNTLAYILLFSMGMQNSLVTSLSNATVRTTHLTGLFTDLGIELSQLFFYKKEEQQERLRSSIRLRLTIIGFFFLGGIAGGLPFSRAGLHILLVAVLLLLAGLLYDAIKLRVLVVQRKMKAVRQSK</sequence>
<evidence type="ECO:0000313" key="2">
    <source>
        <dbReference type="EMBL" id="MCF1716866.1"/>
    </source>
</evidence>
<feature type="transmembrane region" description="Helical" evidence="1">
    <location>
        <begin position="15"/>
        <end position="39"/>
    </location>
</feature>
<feature type="transmembrane region" description="Helical" evidence="1">
    <location>
        <begin position="209"/>
        <end position="227"/>
    </location>
</feature>
<feature type="transmembrane region" description="Helical" evidence="1">
    <location>
        <begin position="95"/>
        <end position="117"/>
    </location>
</feature>
<feature type="transmembrane region" description="Helical" evidence="1">
    <location>
        <begin position="123"/>
        <end position="142"/>
    </location>
</feature>
<evidence type="ECO:0000256" key="1">
    <source>
        <dbReference type="SAM" id="Phobius"/>
    </source>
</evidence>
<comment type="caution">
    <text evidence="2">The sequence shown here is derived from an EMBL/GenBank/DDBJ whole genome shotgun (WGS) entry which is preliminary data.</text>
</comment>
<dbReference type="Proteomes" id="UP001200145">
    <property type="component" value="Unassembled WGS sequence"/>
</dbReference>